<accession>A0A1F5L4G8</accession>
<dbReference type="AlphaFoldDB" id="A0A1F5L4G8"/>
<comment type="caution">
    <text evidence="14">The sequence shown here is derived from an EMBL/GenBank/DDBJ whole genome shotgun (WGS) entry which is preliminary data.</text>
</comment>
<dbReference type="GO" id="GO:0016491">
    <property type="term" value="F:oxidoreductase activity"/>
    <property type="evidence" value="ECO:0007669"/>
    <property type="project" value="UniProtKB-KW"/>
</dbReference>
<evidence type="ECO:0000256" key="12">
    <source>
        <dbReference type="PIRSR" id="PIRSR000097-3"/>
    </source>
</evidence>
<evidence type="ECO:0000313" key="14">
    <source>
        <dbReference type="EMBL" id="OGE48123.1"/>
    </source>
</evidence>
<comment type="catalytic activity">
    <reaction evidence="8">
        <text>xylitol + NADP(+) = D-xylose + NADPH + H(+)</text>
        <dbReference type="Rhea" id="RHEA:27445"/>
        <dbReference type="ChEBI" id="CHEBI:15378"/>
        <dbReference type="ChEBI" id="CHEBI:17151"/>
        <dbReference type="ChEBI" id="CHEBI:53455"/>
        <dbReference type="ChEBI" id="CHEBI:57783"/>
        <dbReference type="ChEBI" id="CHEBI:58349"/>
        <dbReference type="EC" id="1.1.1.307"/>
    </reaction>
</comment>
<dbReference type="InterPro" id="IPR018170">
    <property type="entry name" value="Aldo/ket_reductase_CS"/>
</dbReference>
<comment type="pathway">
    <text evidence="1">Carbohydrate metabolism; D-xylose degradation.</text>
</comment>
<evidence type="ECO:0000313" key="15">
    <source>
        <dbReference type="Proteomes" id="UP000177622"/>
    </source>
</evidence>
<evidence type="ECO:0000256" key="4">
    <source>
        <dbReference type="ARBA" id="ARBA00022629"/>
    </source>
</evidence>
<dbReference type="SUPFAM" id="SSF51430">
    <property type="entry name" value="NAD(P)-linked oxidoreductase"/>
    <property type="match status" value="1"/>
</dbReference>
<evidence type="ECO:0000259" key="13">
    <source>
        <dbReference type="Pfam" id="PF00248"/>
    </source>
</evidence>
<keyword evidence="4" id="KW-0119">Carbohydrate metabolism</keyword>
<feature type="binding site" evidence="11">
    <location>
        <position position="111"/>
    </location>
    <ligand>
        <name>substrate</name>
    </ligand>
</feature>
<dbReference type="GO" id="GO:0042732">
    <property type="term" value="P:D-xylose metabolic process"/>
    <property type="evidence" value="ECO:0007669"/>
    <property type="project" value="UniProtKB-KW"/>
</dbReference>
<dbReference type="PIRSF" id="PIRSF000097">
    <property type="entry name" value="AKR"/>
    <property type="match status" value="1"/>
</dbReference>
<dbReference type="EC" id="1.1.1.307" evidence="3"/>
<protein>
    <recommendedName>
        <fullName evidence="3">D-xylose reductase [NAD(P)H]</fullName>
        <ecNumber evidence="3">1.1.1.307</ecNumber>
    </recommendedName>
</protein>
<dbReference type="OrthoDB" id="416253at2759"/>
<feature type="site" description="Lowers pKa of active site Tyr" evidence="12">
    <location>
        <position position="78"/>
    </location>
</feature>
<sequence>MKTISIGRGGQMVPLVGFGLWRIANDSCADAVYNAIKAGYRLFDGACDYGNEAGAGEGITRAIKDGLVKREDLFIISKLWNTYHEAHRVEEIVSKQLADWQVDYFDLYLMHFPIALKYVPPAVRYPPGWFYEDNRVEPGTASIQETWQAMERLVDQGSAKSIGVSNFSGSLLMDLLRYARIPPAALQIELHPYLAQNHLVQFAQENGIAVIAFSSFGGLSYPQSEKTAPEKVLSLLEHPAIVSIAERVHQAPSQVLLRWATQRGILVIPRSTSTERMGLNLTSTAFDLEEDDIKKISSLDIGLRFNDPMQFLGQFPIYY</sequence>
<evidence type="ECO:0000256" key="2">
    <source>
        <dbReference type="ARBA" id="ARBA00007905"/>
    </source>
</evidence>
<dbReference type="InterPro" id="IPR036812">
    <property type="entry name" value="NAD(P)_OxRdtase_dom_sf"/>
</dbReference>
<evidence type="ECO:0000256" key="11">
    <source>
        <dbReference type="PIRSR" id="PIRSR000097-2"/>
    </source>
</evidence>
<comment type="function">
    <text evidence="7">Catalyzes the initial reaction in the xylose utilization pathway by reducing D-xylose into xylitol. Xylose is a major component of hemicelluloses such as xylan. Most fungi utilize D-xylose via three enzymatic reactions, xylose reductase (XR), xylitol dehydrogenase (XDH), and xylulokinase, to form xylulose 5-phosphate, which enters pentose phosphate pathway.</text>
</comment>
<dbReference type="FunFam" id="3.20.20.100:FF:000007">
    <property type="entry name" value="NAD(P)H-dependent D-xylose reductase xyl1"/>
    <property type="match status" value="1"/>
</dbReference>
<evidence type="ECO:0000256" key="8">
    <source>
        <dbReference type="ARBA" id="ARBA00047534"/>
    </source>
</evidence>
<dbReference type="PANTHER" id="PTHR11732">
    <property type="entry name" value="ALDO/KETO REDUCTASE"/>
    <property type="match status" value="1"/>
</dbReference>
<reference evidence="14 15" key="1">
    <citation type="journal article" date="2016" name="Sci. Rep.">
        <title>Penicillium arizonense, a new, genome sequenced fungal species, reveals a high chemical diversity in secreted metabolites.</title>
        <authorList>
            <person name="Grijseels S."/>
            <person name="Nielsen J.C."/>
            <person name="Randelovic M."/>
            <person name="Nielsen J."/>
            <person name="Nielsen K.F."/>
            <person name="Workman M."/>
            <person name="Frisvad J.C."/>
        </authorList>
    </citation>
    <scope>NUCLEOTIDE SEQUENCE [LARGE SCALE GENOMIC DNA]</scope>
    <source>
        <strain evidence="14 15">CBS 141311</strain>
    </source>
</reference>
<dbReference type="Pfam" id="PF00248">
    <property type="entry name" value="Aldo_ket_red"/>
    <property type="match status" value="1"/>
</dbReference>
<feature type="active site" description="Proton donor" evidence="10">
    <location>
        <position position="49"/>
    </location>
</feature>
<evidence type="ECO:0000256" key="3">
    <source>
        <dbReference type="ARBA" id="ARBA00012845"/>
    </source>
</evidence>
<dbReference type="PROSITE" id="PS00062">
    <property type="entry name" value="ALDOKETO_REDUCTASE_2"/>
    <property type="match status" value="1"/>
</dbReference>
<feature type="domain" description="NADP-dependent oxidoreductase" evidence="13">
    <location>
        <begin position="17"/>
        <end position="300"/>
    </location>
</feature>
<dbReference type="InterPro" id="IPR020471">
    <property type="entry name" value="AKR"/>
</dbReference>
<dbReference type="EMBL" id="LXJU01000032">
    <property type="protein sequence ID" value="OGE48123.1"/>
    <property type="molecule type" value="Genomic_DNA"/>
</dbReference>
<proteinExistence type="inferred from homology"/>
<dbReference type="GeneID" id="34581294"/>
<comment type="similarity">
    <text evidence="2">Belongs to the aldo/keto reductase family.</text>
</comment>
<dbReference type="Gene3D" id="3.20.20.100">
    <property type="entry name" value="NADP-dependent oxidoreductase domain"/>
    <property type="match status" value="1"/>
</dbReference>
<keyword evidence="5" id="KW-0560">Oxidoreductase</keyword>
<dbReference type="InterPro" id="IPR023210">
    <property type="entry name" value="NADP_OxRdtase_dom"/>
</dbReference>
<gene>
    <name evidence="14" type="ORF">PENARI_c032G03688</name>
</gene>
<evidence type="ECO:0000256" key="5">
    <source>
        <dbReference type="ARBA" id="ARBA00023002"/>
    </source>
</evidence>
<dbReference type="RefSeq" id="XP_022483579.1">
    <property type="nucleotide sequence ID" value="XM_022636560.1"/>
</dbReference>
<dbReference type="Proteomes" id="UP000177622">
    <property type="component" value="Unassembled WGS sequence"/>
</dbReference>
<keyword evidence="4" id="KW-0859">Xylose metabolism</keyword>
<evidence type="ECO:0000256" key="6">
    <source>
        <dbReference type="ARBA" id="ARBA00023027"/>
    </source>
</evidence>
<evidence type="ECO:0000256" key="10">
    <source>
        <dbReference type="PIRSR" id="PIRSR000097-1"/>
    </source>
</evidence>
<comment type="catalytic activity">
    <reaction evidence="9">
        <text>xylitol + NAD(+) = D-xylose + NADH + H(+)</text>
        <dbReference type="Rhea" id="RHEA:27441"/>
        <dbReference type="ChEBI" id="CHEBI:15378"/>
        <dbReference type="ChEBI" id="CHEBI:17151"/>
        <dbReference type="ChEBI" id="CHEBI:53455"/>
        <dbReference type="ChEBI" id="CHEBI:57540"/>
        <dbReference type="ChEBI" id="CHEBI:57945"/>
        <dbReference type="EC" id="1.1.1.307"/>
    </reaction>
</comment>
<dbReference type="STRING" id="1835702.A0A1F5L4G8"/>
<dbReference type="PROSITE" id="PS00798">
    <property type="entry name" value="ALDOKETO_REDUCTASE_1"/>
    <property type="match status" value="1"/>
</dbReference>
<evidence type="ECO:0000256" key="1">
    <source>
        <dbReference type="ARBA" id="ARBA00004722"/>
    </source>
</evidence>
<keyword evidence="6" id="KW-0520">NAD</keyword>
<evidence type="ECO:0000256" key="9">
    <source>
        <dbReference type="ARBA" id="ARBA00049485"/>
    </source>
</evidence>
<organism evidence="14 15">
    <name type="scientific">Penicillium arizonense</name>
    <dbReference type="NCBI Taxonomy" id="1835702"/>
    <lineage>
        <taxon>Eukaryota</taxon>
        <taxon>Fungi</taxon>
        <taxon>Dikarya</taxon>
        <taxon>Ascomycota</taxon>
        <taxon>Pezizomycotina</taxon>
        <taxon>Eurotiomycetes</taxon>
        <taxon>Eurotiomycetidae</taxon>
        <taxon>Eurotiales</taxon>
        <taxon>Aspergillaceae</taxon>
        <taxon>Penicillium</taxon>
    </lineage>
</organism>
<name>A0A1F5L4G8_PENAI</name>
<evidence type="ECO:0000256" key="7">
    <source>
        <dbReference type="ARBA" id="ARBA00025065"/>
    </source>
</evidence>
<keyword evidence="15" id="KW-1185">Reference proteome</keyword>
<dbReference type="PRINTS" id="PR00069">
    <property type="entry name" value="ALDKETRDTASE"/>
</dbReference>